<protein>
    <submittedName>
        <fullName evidence="4">Type I toxin-antitoxin system SymE family toxin</fullName>
    </submittedName>
</protein>
<evidence type="ECO:0000313" key="3">
    <source>
        <dbReference type="EMBL" id="PXZ05390.1"/>
    </source>
</evidence>
<feature type="non-terminal residue" evidence="4">
    <location>
        <position position="53"/>
    </location>
</feature>
<dbReference type="InterPro" id="IPR014944">
    <property type="entry name" value="Toxin_SymE-like"/>
</dbReference>
<accession>A0A2V4E0Y7</accession>
<feature type="domain" description="Toxin SymE-like" evidence="2">
    <location>
        <begin position="22"/>
        <end position="53"/>
    </location>
</feature>
<keyword evidence="5" id="KW-1185">Reference proteome</keyword>
<feature type="region of interest" description="Disordered" evidence="1">
    <location>
        <begin position="1"/>
        <end position="21"/>
    </location>
</feature>
<dbReference type="RefSeq" id="WP_110433746.1">
    <property type="nucleotide sequence ID" value="NZ_QGLR01000011.1"/>
</dbReference>
<dbReference type="GO" id="GO:0003723">
    <property type="term" value="F:RNA binding"/>
    <property type="evidence" value="ECO:0007669"/>
    <property type="project" value="InterPro"/>
</dbReference>
<evidence type="ECO:0000259" key="2">
    <source>
        <dbReference type="Pfam" id="PF08845"/>
    </source>
</evidence>
<proteinExistence type="predicted"/>
<dbReference type="Proteomes" id="UP000247932">
    <property type="component" value="Unassembled WGS sequence"/>
</dbReference>
<dbReference type="Pfam" id="PF08845">
    <property type="entry name" value="SymE_toxin"/>
    <property type="match status" value="1"/>
</dbReference>
<evidence type="ECO:0000313" key="5">
    <source>
        <dbReference type="Proteomes" id="UP000247932"/>
    </source>
</evidence>
<sequence length="53" mass="6006">MAKAHSKLKSTTCKEPAPQPNERFYTIGYVPQGIKPNPRPQLTIKGRWLEQIG</sequence>
<dbReference type="EMBL" id="QGLR01000011">
    <property type="protein sequence ID" value="PXZ06842.1"/>
    <property type="molecule type" value="Genomic_DNA"/>
</dbReference>
<evidence type="ECO:0000256" key="1">
    <source>
        <dbReference type="SAM" id="MobiDB-lite"/>
    </source>
</evidence>
<organism evidence="4 5">
    <name type="scientific">Gilliamella apicola</name>
    <dbReference type="NCBI Taxonomy" id="1196095"/>
    <lineage>
        <taxon>Bacteria</taxon>
        <taxon>Pseudomonadati</taxon>
        <taxon>Pseudomonadota</taxon>
        <taxon>Gammaproteobacteria</taxon>
        <taxon>Orbales</taxon>
        <taxon>Orbaceae</taxon>
        <taxon>Gilliamella</taxon>
    </lineage>
</organism>
<reference evidence="4 5" key="1">
    <citation type="submission" date="2018-05" db="EMBL/GenBank/DDBJ databases">
        <title>Reference genomes for bee gut microbiota database.</title>
        <authorList>
            <person name="Ellegaard K.M."/>
        </authorList>
    </citation>
    <scope>NUCLEOTIDE SEQUENCE [LARGE SCALE GENOMIC DNA]</scope>
    <source>
        <strain evidence="4 5">ESL0182</strain>
    </source>
</reference>
<comment type="caution">
    <text evidence="4">The sequence shown here is derived from an EMBL/GenBank/DDBJ whole genome shotgun (WGS) entry which is preliminary data.</text>
</comment>
<dbReference type="EMBL" id="QGLR01000013">
    <property type="protein sequence ID" value="PXZ05390.1"/>
    <property type="molecule type" value="Genomic_DNA"/>
</dbReference>
<evidence type="ECO:0000313" key="4">
    <source>
        <dbReference type="EMBL" id="PXZ06842.1"/>
    </source>
</evidence>
<dbReference type="OrthoDB" id="6053337at2"/>
<dbReference type="AlphaFoldDB" id="A0A2V4E0Y7"/>
<name>A0A2V4E0Y7_9GAMM</name>
<dbReference type="GO" id="GO:0016070">
    <property type="term" value="P:RNA metabolic process"/>
    <property type="evidence" value="ECO:0007669"/>
    <property type="project" value="InterPro"/>
</dbReference>
<gene>
    <name evidence="4" type="ORF">DKK70_09225</name>
    <name evidence="3" type="ORF">DKK70_12475</name>
</gene>
<dbReference type="GO" id="GO:0016788">
    <property type="term" value="F:hydrolase activity, acting on ester bonds"/>
    <property type="evidence" value="ECO:0007669"/>
    <property type="project" value="InterPro"/>
</dbReference>
<dbReference type="GO" id="GO:0005737">
    <property type="term" value="C:cytoplasm"/>
    <property type="evidence" value="ECO:0007669"/>
    <property type="project" value="InterPro"/>
</dbReference>